<accession>B0RI85</accession>
<dbReference type="eggNOG" id="COG1609">
    <property type="taxonomic scope" value="Bacteria"/>
</dbReference>
<sequence>MVTRSGRRRPTIEDVAAEAGVSRGTVSRVLNGGHWVSADKLQAVNAAIKKTQYRVNPHARGLVTRRSDSVAFLLTERHELLFEDPNFSRLMRGTAEALAERDVSLVLIMAGTPDEQRRAKEFIIAGHIDGVLLVSWHSGARDLVNDIHLAGVPVVACGVPLGFERSLGYVAADDEEGARTMTAHLRGLGRTRVETITGPPDTSGGTKRLEGYRAELGDAFDPALVAVGDYGVESGARAMAELLERAPDLDAVFAANDLMATGALRVLAERGRRVPEDVAVGGFDDSPVAATASPALTTMRQPFDRVSSEMVRLLMQVIEGERPASIVLPTDLVIRDSA</sequence>
<proteinExistence type="predicted"/>
<dbReference type="PROSITE" id="PS00356">
    <property type="entry name" value="HTH_LACI_1"/>
    <property type="match status" value="1"/>
</dbReference>
<name>B0RI85_CLASE</name>
<dbReference type="CDD" id="cd01392">
    <property type="entry name" value="HTH_LacI"/>
    <property type="match status" value="1"/>
</dbReference>
<dbReference type="HOGENOM" id="CLU_037628_6_1_11"/>
<dbReference type="SMART" id="SM00354">
    <property type="entry name" value="HTH_LACI"/>
    <property type="match status" value="1"/>
</dbReference>
<dbReference type="Pfam" id="PF00356">
    <property type="entry name" value="LacI"/>
    <property type="match status" value="1"/>
</dbReference>
<dbReference type="InterPro" id="IPR010982">
    <property type="entry name" value="Lambda_DNA-bd_dom_sf"/>
</dbReference>
<dbReference type="OrthoDB" id="4268837at2"/>
<dbReference type="GO" id="GO:0000976">
    <property type="term" value="F:transcription cis-regulatory region binding"/>
    <property type="evidence" value="ECO:0007669"/>
    <property type="project" value="TreeGrafter"/>
</dbReference>
<dbReference type="EMBL" id="AM849034">
    <property type="protein sequence ID" value="CAQ02656.1"/>
    <property type="molecule type" value="Genomic_DNA"/>
</dbReference>
<dbReference type="SUPFAM" id="SSF47413">
    <property type="entry name" value="lambda repressor-like DNA-binding domains"/>
    <property type="match status" value="1"/>
</dbReference>
<dbReference type="PANTHER" id="PTHR30146">
    <property type="entry name" value="LACI-RELATED TRANSCRIPTIONAL REPRESSOR"/>
    <property type="match status" value="1"/>
</dbReference>
<dbReference type="GO" id="GO:0003700">
    <property type="term" value="F:DNA-binding transcription factor activity"/>
    <property type="evidence" value="ECO:0007669"/>
    <property type="project" value="TreeGrafter"/>
</dbReference>
<dbReference type="SUPFAM" id="SSF53822">
    <property type="entry name" value="Periplasmic binding protein-like I"/>
    <property type="match status" value="1"/>
</dbReference>
<dbReference type="InterPro" id="IPR028082">
    <property type="entry name" value="Peripla_BP_I"/>
</dbReference>
<dbReference type="STRING" id="31964.CMS2576"/>
<protein>
    <submittedName>
        <fullName evidence="1">LacI-family transcriptional regulator</fullName>
    </submittedName>
</protein>
<dbReference type="PROSITE" id="PS50932">
    <property type="entry name" value="HTH_LACI_2"/>
    <property type="match status" value="1"/>
</dbReference>
<dbReference type="GeneID" id="29471450"/>
<dbReference type="Gene3D" id="1.10.260.40">
    <property type="entry name" value="lambda repressor-like DNA-binding domains"/>
    <property type="match status" value="1"/>
</dbReference>
<keyword evidence="2" id="KW-1185">Reference proteome</keyword>
<gene>
    <name evidence="1" type="ordered locus">CMS2576</name>
</gene>
<dbReference type="AlphaFoldDB" id="B0RI85"/>
<reference evidence="1 2" key="1">
    <citation type="journal article" date="2008" name="J. Bacteriol.">
        <title>Genome of the actinomycete plant pathogen Clavibacter michiganensis subsp. sepedonicus suggests recent niche adaptation.</title>
        <authorList>
            <person name="Bentley S.D."/>
            <person name="Corton C."/>
            <person name="Brown S.E."/>
            <person name="Barron A."/>
            <person name="Clark L."/>
            <person name="Doggett J."/>
            <person name="Harris B."/>
            <person name="Ormond D."/>
            <person name="Quail M.A."/>
            <person name="May G."/>
            <person name="Francis D."/>
            <person name="Knudson D."/>
            <person name="Parkhill J."/>
            <person name="Ishimaru C.A."/>
        </authorList>
    </citation>
    <scope>NUCLEOTIDE SEQUENCE [LARGE SCALE GENOMIC DNA]</scope>
    <source>
        <strain evidence="2">ATCC 33113 / DSM 20744 / JCM 9667 / LMG 2889 / ICMP 2535 / C-1</strain>
    </source>
</reference>
<dbReference type="Pfam" id="PF13377">
    <property type="entry name" value="Peripla_BP_3"/>
    <property type="match status" value="1"/>
</dbReference>
<organism evidence="1 2">
    <name type="scientific">Clavibacter sepedonicus</name>
    <name type="common">Clavibacter michiganensis subsp. sepedonicus</name>
    <dbReference type="NCBI Taxonomy" id="31964"/>
    <lineage>
        <taxon>Bacteria</taxon>
        <taxon>Bacillati</taxon>
        <taxon>Actinomycetota</taxon>
        <taxon>Actinomycetes</taxon>
        <taxon>Micrococcales</taxon>
        <taxon>Microbacteriaceae</taxon>
        <taxon>Clavibacter</taxon>
    </lineage>
</organism>
<dbReference type="InterPro" id="IPR000843">
    <property type="entry name" value="HTH_LacI"/>
</dbReference>
<dbReference type="PRINTS" id="PR00036">
    <property type="entry name" value="HTHLACI"/>
</dbReference>
<dbReference type="InterPro" id="IPR046335">
    <property type="entry name" value="LacI/GalR-like_sensor"/>
</dbReference>
<dbReference type="Gene3D" id="3.40.50.2300">
    <property type="match status" value="2"/>
</dbReference>
<dbReference type="KEGG" id="cms:CMS2576"/>
<dbReference type="RefSeq" id="WP_012299840.1">
    <property type="nucleotide sequence ID" value="NC_010407.1"/>
</dbReference>
<dbReference type="PANTHER" id="PTHR30146:SF109">
    <property type="entry name" value="HTH-TYPE TRANSCRIPTIONAL REGULATOR GALS"/>
    <property type="match status" value="1"/>
</dbReference>
<dbReference type="Proteomes" id="UP000001318">
    <property type="component" value="Chromosome"/>
</dbReference>
<evidence type="ECO:0000313" key="1">
    <source>
        <dbReference type="EMBL" id="CAQ02656.1"/>
    </source>
</evidence>
<evidence type="ECO:0000313" key="2">
    <source>
        <dbReference type="Proteomes" id="UP000001318"/>
    </source>
</evidence>
<dbReference type="CDD" id="cd06267">
    <property type="entry name" value="PBP1_LacI_sugar_binding-like"/>
    <property type="match status" value="1"/>
</dbReference>